<evidence type="ECO:0000256" key="1">
    <source>
        <dbReference type="ARBA" id="ARBA00008268"/>
    </source>
</evidence>
<dbReference type="OMA" id="DCMFAEY"/>
<evidence type="ECO:0000259" key="8">
    <source>
        <dbReference type="PROSITE" id="PS50023"/>
    </source>
</evidence>
<dbReference type="FunFam" id="2.10.110.10:FF:000035">
    <property type="entry name" value="prickle-like protein 2 isoform X1"/>
    <property type="match status" value="1"/>
</dbReference>
<dbReference type="STRING" id="6832.A0A553PAY7"/>
<dbReference type="InterPro" id="IPR033727">
    <property type="entry name" value="LIM3_prickle"/>
</dbReference>
<feature type="domain" description="PET" evidence="9">
    <location>
        <begin position="15"/>
        <end position="123"/>
    </location>
</feature>
<dbReference type="FunFam" id="2.10.110.10:FF:000005">
    <property type="entry name" value="Testin isoform 1"/>
    <property type="match status" value="1"/>
</dbReference>
<protein>
    <recommendedName>
        <fullName evidence="12">LIM zinc-binding domain-containing protein</fullName>
    </recommendedName>
</protein>
<dbReference type="PROSITE" id="PS51303">
    <property type="entry name" value="PET"/>
    <property type="match status" value="1"/>
</dbReference>
<dbReference type="Pfam" id="PF06297">
    <property type="entry name" value="PET"/>
    <property type="match status" value="1"/>
</dbReference>
<dbReference type="Gene3D" id="2.10.110.10">
    <property type="entry name" value="Cysteine Rich Protein"/>
    <property type="match status" value="3"/>
</dbReference>
<evidence type="ECO:0000256" key="6">
    <source>
        <dbReference type="PROSITE-ProRule" id="PRU00125"/>
    </source>
</evidence>
<feature type="compositionally biased region" description="Basic and acidic residues" evidence="7">
    <location>
        <begin position="832"/>
        <end position="844"/>
    </location>
</feature>
<keyword evidence="5 6" id="KW-0440">LIM domain</keyword>
<dbReference type="GO" id="GO:0008270">
    <property type="term" value="F:zinc ion binding"/>
    <property type="evidence" value="ECO:0007669"/>
    <property type="project" value="InterPro"/>
</dbReference>
<feature type="compositionally biased region" description="Low complexity" evidence="7">
    <location>
        <begin position="598"/>
        <end position="607"/>
    </location>
</feature>
<gene>
    <name evidence="10" type="ORF">TCAL_11425</name>
</gene>
<dbReference type="AlphaFoldDB" id="A0A553PAY7"/>
<evidence type="ECO:0000256" key="4">
    <source>
        <dbReference type="ARBA" id="ARBA00022833"/>
    </source>
</evidence>
<feature type="domain" description="LIM zinc-binding" evidence="8">
    <location>
        <begin position="191"/>
        <end position="251"/>
    </location>
</feature>
<evidence type="ECO:0000259" key="9">
    <source>
        <dbReference type="PROSITE" id="PS51303"/>
    </source>
</evidence>
<keyword evidence="4 6" id="KW-0862">Zinc</keyword>
<feature type="region of interest" description="Disordered" evidence="7">
    <location>
        <begin position="532"/>
        <end position="555"/>
    </location>
</feature>
<evidence type="ECO:0000313" key="10">
    <source>
        <dbReference type="EMBL" id="TRY74842.1"/>
    </source>
</evidence>
<dbReference type="Proteomes" id="UP000318571">
    <property type="component" value="Chromosome 2"/>
</dbReference>
<dbReference type="EMBL" id="VCGU01000005">
    <property type="protein sequence ID" value="TRY74842.1"/>
    <property type="molecule type" value="Genomic_DNA"/>
</dbReference>
<proteinExistence type="inferred from homology"/>
<evidence type="ECO:0008006" key="12">
    <source>
        <dbReference type="Google" id="ProtNLM"/>
    </source>
</evidence>
<dbReference type="CDD" id="cd09415">
    <property type="entry name" value="LIM1_Prickle"/>
    <property type="match status" value="1"/>
</dbReference>
<feature type="region of interest" description="Disordered" evidence="7">
    <location>
        <begin position="707"/>
        <end position="864"/>
    </location>
</feature>
<keyword evidence="3" id="KW-0677">Repeat</keyword>
<evidence type="ECO:0000256" key="7">
    <source>
        <dbReference type="SAM" id="MobiDB-lite"/>
    </source>
</evidence>
<dbReference type="InterPro" id="IPR047120">
    <property type="entry name" value="Pk/Esn/Tes"/>
</dbReference>
<reference evidence="10 11" key="1">
    <citation type="journal article" date="2018" name="Nat. Ecol. Evol.">
        <title>Genomic signatures of mitonuclear coevolution across populations of Tigriopus californicus.</title>
        <authorList>
            <person name="Barreto F.S."/>
            <person name="Watson E.T."/>
            <person name="Lima T.G."/>
            <person name="Willett C.S."/>
            <person name="Edmands S."/>
            <person name="Li W."/>
            <person name="Burton R.S."/>
        </authorList>
    </citation>
    <scope>NUCLEOTIDE SEQUENCE [LARGE SCALE GENOMIC DNA]</scope>
    <source>
        <strain evidence="10 11">San Diego</strain>
    </source>
</reference>
<feature type="compositionally biased region" description="Basic residues" evidence="7">
    <location>
        <begin position="800"/>
        <end position="814"/>
    </location>
</feature>
<dbReference type="PANTHER" id="PTHR24211:SF20">
    <property type="entry name" value="PROTEIN ESPINAS-RELATED"/>
    <property type="match status" value="1"/>
</dbReference>
<dbReference type="CDD" id="cd09420">
    <property type="entry name" value="LIM3_Prickle"/>
    <property type="match status" value="1"/>
</dbReference>
<organism evidence="10 11">
    <name type="scientific">Tigriopus californicus</name>
    <name type="common">Marine copepod</name>
    <dbReference type="NCBI Taxonomy" id="6832"/>
    <lineage>
        <taxon>Eukaryota</taxon>
        <taxon>Metazoa</taxon>
        <taxon>Ecdysozoa</taxon>
        <taxon>Arthropoda</taxon>
        <taxon>Crustacea</taxon>
        <taxon>Multicrustacea</taxon>
        <taxon>Hexanauplia</taxon>
        <taxon>Copepoda</taxon>
        <taxon>Harpacticoida</taxon>
        <taxon>Harpacticidae</taxon>
        <taxon>Tigriopus</taxon>
    </lineage>
</organism>
<dbReference type="PANTHER" id="PTHR24211">
    <property type="entry name" value="LIM DOMAIN-CONTAINING PROTEIN"/>
    <property type="match status" value="1"/>
</dbReference>
<dbReference type="InterPro" id="IPR033725">
    <property type="entry name" value="LIM1_prickle"/>
</dbReference>
<dbReference type="InterPro" id="IPR033726">
    <property type="entry name" value="LIM2_prickle"/>
</dbReference>
<evidence type="ECO:0000313" key="11">
    <source>
        <dbReference type="Proteomes" id="UP000318571"/>
    </source>
</evidence>
<name>A0A553PAY7_TIGCA</name>
<dbReference type="SUPFAM" id="SSF57716">
    <property type="entry name" value="Glucocorticoid receptor-like (DNA-binding domain)"/>
    <property type="match status" value="2"/>
</dbReference>
<accession>A0A553PAY7</accession>
<dbReference type="PROSITE" id="PS50023">
    <property type="entry name" value="LIM_DOMAIN_2"/>
    <property type="match status" value="2"/>
</dbReference>
<dbReference type="InterPro" id="IPR001781">
    <property type="entry name" value="Znf_LIM"/>
</dbReference>
<dbReference type="InterPro" id="IPR010442">
    <property type="entry name" value="PET_domain"/>
</dbReference>
<feature type="compositionally biased region" description="Basic residues" evidence="7">
    <location>
        <begin position="763"/>
        <end position="776"/>
    </location>
</feature>
<feature type="compositionally biased region" description="Low complexity" evidence="7">
    <location>
        <begin position="906"/>
        <end position="917"/>
    </location>
</feature>
<feature type="compositionally biased region" description="Polar residues" evidence="7">
    <location>
        <begin position="426"/>
        <end position="447"/>
    </location>
</feature>
<keyword evidence="2 6" id="KW-0479">Metal-binding</keyword>
<dbReference type="CDD" id="cd09827">
    <property type="entry name" value="PET_Prickle"/>
    <property type="match status" value="1"/>
</dbReference>
<dbReference type="CDD" id="cd09418">
    <property type="entry name" value="LIM2_Prickle"/>
    <property type="match status" value="1"/>
</dbReference>
<dbReference type="PROSITE" id="PS00478">
    <property type="entry name" value="LIM_DOMAIN_1"/>
    <property type="match status" value="1"/>
</dbReference>
<sequence>MDKRKRNERFRLFNHGIQGSSTAVMIDFSLIVTIQQANLGEKSHQVHLYFSNLPEDKVPYVNSIGEKHRIKQLLQQLPPHDNETRFCNNLSEDEKKELRLFANQRKREALGRGSVKQMPVTLQNPMKCDNCPSHVDGGDICVVASRAGSNRCWHPNCFVCSICNELLVDLIYFYKDAKLFCGRHHAETIKPRCSSCDEIIFSDECTEAEGRAWHMKHFACFECDLQLGGQRYIMRDGRPYCLRCFDCMFAEYCDACGETIGVDQGQMAHEGQHWHANEKCFSCKTCQVSLLGRPFLPRRGLIYCSVSCSKGEPPTGNNHHQVYDNINVGMVSHGGTHNSSSVNISTTTSTNTTNKAVNETSDLSFSEQSSFTMSPQIHRKTAVINKGDPSLSALEGQGFVWGSGVTKALQPQGSASSSGLGGDSSDQCVTPTKTLTSEPPNPLDNNTPMISSMILSPTETSANSMGRYRKHQQQLQSSSSSFDFSALTSPLIPRNPMGGNAREETPRYANASMIQAAKSPLMGRHAYGTPKMAHRPMTKPQLPARNPYHQSQHQENLAPVTSLDQILQSPPQTPRHVRERSFYKPNQNHGGYFVQAPSQQQTQQVPPHHQHHHHPYHPQNQPAQFASPFTTKTIDRRQLEFNLEKLIAEQGIEIIGQITKDMTPYQIQQLLHITKNKLEPTSHEVRSRRPLDLSSFDDSKLENILTELSVNSTPQQAPRPPLNGYQHSRMPSMPEYANGHPANNMNRPGGDDSTDDEGDGKNHRGKRHSKRHHRSSKNLSVHFDPAQIRPSPPQYDPNLKHRHLSPAVPRKSKNKPVDRYGSLPRSNSYSGRFEEPFRRYHPEDDYSSSSSDSDDPYAYQLPPRKAYGGVRVTYVPNDRRAVLQNRDQRRRHPSGGSLAAHPNIMPLQRPRQSSVQPSVPPMGPPTVGHHPSGHHPVQGRQMAAQFQPQSLPIQQNLQPYPQGAAEMVNADPKDKNCIIS</sequence>
<dbReference type="InterPro" id="IPR033723">
    <property type="entry name" value="PET_prickle"/>
</dbReference>
<feature type="domain" description="LIM zinc-binding" evidence="8">
    <location>
        <begin position="126"/>
        <end position="190"/>
    </location>
</feature>
<dbReference type="SMART" id="SM00132">
    <property type="entry name" value="LIM"/>
    <property type="match status" value="3"/>
</dbReference>
<evidence type="ECO:0000256" key="5">
    <source>
        <dbReference type="ARBA" id="ARBA00023038"/>
    </source>
</evidence>
<feature type="region of interest" description="Disordered" evidence="7">
    <location>
        <begin position="884"/>
        <end position="952"/>
    </location>
</feature>
<feature type="compositionally biased region" description="Polar residues" evidence="7">
    <location>
        <begin position="707"/>
        <end position="716"/>
    </location>
</feature>
<comment type="caution">
    <text evidence="10">The sequence shown here is derived from an EMBL/GenBank/DDBJ whole genome shotgun (WGS) entry which is preliminary data.</text>
</comment>
<evidence type="ECO:0000256" key="2">
    <source>
        <dbReference type="ARBA" id="ARBA00022723"/>
    </source>
</evidence>
<feature type="region of interest" description="Disordered" evidence="7">
    <location>
        <begin position="598"/>
        <end position="625"/>
    </location>
</feature>
<keyword evidence="11" id="KW-1185">Reference proteome</keyword>
<comment type="similarity">
    <text evidence="1">Belongs to the prickle / espinas / testin family.</text>
</comment>
<dbReference type="Pfam" id="PF00412">
    <property type="entry name" value="LIM"/>
    <property type="match status" value="3"/>
</dbReference>
<feature type="region of interest" description="Disordered" evidence="7">
    <location>
        <begin position="410"/>
        <end position="447"/>
    </location>
</feature>
<evidence type="ECO:0000256" key="3">
    <source>
        <dbReference type="ARBA" id="ARBA00022737"/>
    </source>
</evidence>